<dbReference type="GO" id="GO:0004109">
    <property type="term" value="F:coproporphyrinogen oxidase activity"/>
    <property type="evidence" value="ECO:0007669"/>
    <property type="project" value="InterPro"/>
</dbReference>
<dbReference type="InterPro" id="IPR007197">
    <property type="entry name" value="rSAM"/>
</dbReference>
<dbReference type="Pfam" id="PF04055">
    <property type="entry name" value="Radical_SAM"/>
    <property type="match status" value="1"/>
</dbReference>
<keyword evidence="2" id="KW-0479">Metal-binding</keyword>
<dbReference type="SFLD" id="SFLDF00562">
    <property type="entry name" value="HemN-like__clustered_with_heat"/>
    <property type="match status" value="1"/>
</dbReference>
<dbReference type="SUPFAM" id="SSF102114">
    <property type="entry name" value="Radical SAM enzymes"/>
    <property type="match status" value="1"/>
</dbReference>
<dbReference type="AlphaFoldDB" id="A0A1B1S9N9"/>
<accession>A0A1B1S9N9</accession>
<keyword evidence="5" id="KW-1185">Reference proteome</keyword>
<dbReference type="Proteomes" id="UP000186351">
    <property type="component" value="Chromosome"/>
</dbReference>
<dbReference type="RefSeq" id="WP_068960836.1">
    <property type="nucleotide sequence ID" value="NZ_CAJTAP010000018.1"/>
</dbReference>
<keyword evidence="2" id="KW-0143">Chaperone</keyword>
<accession>A0A1Z2XIY0</accession>
<comment type="function">
    <text evidence="2">Probably acts as a heme chaperone, transferring heme to an unknown acceptor. Binds one molecule of heme per monomer, possibly covalently. Binds 1 [4Fe-4S] cluster. The cluster is coordinated with 3 cysteines and an exchangeable S-adenosyl-L-methionine.</text>
</comment>
<feature type="domain" description="Radical SAM core" evidence="3">
    <location>
        <begin position="1"/>
        <end position="227"/>
    </location>
</feature>
<dbReference type="PANTHER" id="PTHR13932">
    <property type="entry name" value="COPROPORPHYRINIGEN III OXIDASE"/>
    <property type="match status" value="1"/>
</dbReference>
<dbReference type="InterPro" id="IPR058240">
    <property type="entry name" value="rSAM_sf"/>
</dbReference>
<comment type="subcellular location">
    <subcellularLocation>
        <location evidence="2">Cytoplasm</location>
    </subcellularLocation>
</comment>
<evidence type="ECO:0000259" key="3">
    <source>
        <dbReference type="PROSITE" id="PS51918"/>
    </source>
</evidence>
<protein>
    <recommendedName>
        <fullName evidence="2">Heme chaperone HemW</fullName>
    </recommendedName>
</protein>
<reference evidence="5" key="1">
    <citation type="submission" date="2016-04" db="EMBL/GenBank/DDBJ databases">
        <title>Complete Genome Sequences of Twelve Strains of a Stable Defined Moderately Diverse Mouse Microbiota 2 (sDMDMm2).</title>
        <authorList>
            <person name="Uchimura Y."/>
            <person name="Wyss M."/>
            <person name="Brugiroux S."/>
            <person name="Limenitakis J.P."/>
            <person name="Stecher B."/>
            <person name="McCoy K.D."/>
            <person name="Macpherson A.J."/>
        </authorList>
    </citation>
    <scope>NUCLEOTIDE SEQUENCE [LARGE SCALE GENOMIC DNA]</scope>
    <source>
        <strain evidence="5">YL27</strain>
    </source>
</reference>
<dbReference type="EMBL" id="CP015402">
    <property type="protein sequence ID" value="ANU63523.1"/>
    <property type="molecule type" value="Genomic_DNA"/>
</dbReference>
<proteinExistence type="inferred from homology"/>
<dbReference type="InterPro" id="IPR034505">
    <property type="entry name" value="Coproporphyrinogen-III_oxidase"/>
</dbReference>
<dbReference type="InterPro" id="IPR006638">
    <property type="entry name" value="Elp3/MiaA/NifB-like_rSAM"/>
</dbReference>
<keyword evidence="2" id="KW-0949">S-adenosyl-L-methionine</keyword>
<evidence type="ECO:0000313" key="4">
    <source>
        <dbReference type="EMBL" id="ANU63523.1"/>
    </source>
</evidence>
<keyword evidence="2" id="KW-0408">Iron</keyword>
<dbReference type="GO" id="GO:0046872">
    <property type="term" value="F:metal ion binding"/>
    <property type="evidence" value="ECO:0007669"/>
    <property type="project" value="UniProtKB-UniRule"/>
</dbReference>
<keyword evidence="2" id="KW-0411">Iron-sulfur</keyword>
<dbReference type="SFLD" id="SFLDG01082">
    <property type="entry name" value="B12-binding_domain_containing"/>
    <property type="match status" value="1"/>
</dbReference>
<evidence type="ECO:0000256" key="2">
    <source>
        <dbReference type="RuleBase" id="RU364116"/>
    </source>
</evidence>
<comment type="similarity">
    <text evidence="1">Belongs to the anaerobic coproporphyrinogen-III oxidase family. HemW subfamily.</text>
</comment>
<dbReference type="NCBIfam" id="TIGR00539">
    <property type="entry name" value="hemN_rel"/>
    <property type="match status" value="1"/>
</dbReference>
<dbReference type="GeneID" id="65536630"/>
<dbReference type="SFLD" id="SFLDG01065">
    <property type="entry name" value="anaerobic_coproporphyrinogen-I"/>
    <property type="match status" value="1"/>
</dbReference>
<dbReference type="InterPro" id="IPR004559">
    <property type="entry name" value="HemW-like"/>
</dbReference>
<dbReference type="GO" id="GO:0006779">
    <property type="term" value="P:porphyrin-containing compound biosynthetic process"/>
    <property type="evidence" value="ECO:0007669"/>
    <property type="project" value="InterPro"/>
</dbReference>
<dbReference type="STRING" id="1796646.A4V02_07145"/>
<organism evidence="4 5">
    <name type="scientific">Muribaculum intestinale</name>
    <dbReference type="NCBI Taxonomy" id="1796646"/>
    <lineage>
        <taxon>Bacteria</taxon>
        <taxon>Pseudomonadati</taxon>
        <taxon>Bacteroidota</taxon>
        <taxon>Bacteroidia</taxon>
        <taxon>Bacteroidales</taxon>
        <taxon>Muribaculaceae</taxon>
        <taxon>Muribaculum</taxon>
    </lineage>
</organism>
<dbReference type="SFLD" id="SFLDS00029">
    <property type="entry name" value="Radical_SAM"/>
    <property type="match status" value="1"/>
</dbReference>
<dbReference type="SMART" id="SM00729">
    <property type="entry name" value="Elp3"/>
    <property type="match status" value="1"/>
</dbReference>
<keyword evidence="2" id="KW-0349">Heme</keyword>
<dbReference type="GO" id="GO:0005737">
    <property type="term" value="C:cytoplasm"/>
    <property type="evidence" value="ECO:0007669"/>
    <property type="project" value="UniProtKB-SubCell"/>
</dbReference>
<sequence length="371" mass="41707">MAGIYIHIPFCHSKCAYCDFFSTSGSNGRATFVESLSREWAMRRHELGDAPVRTIYLGGGTPSILSTDELNIIASLLPVSKLDEFTLEANPEDISIQRVKDMISIGINRISIGVQSLNDRELLAVGRRHTSQDAIEAIATIRKAGISNISADLIYGLPEQTADSWRESVQRLSECGITHLSAYALSYEPGTRLYAMLRAGKIKEASQELSEEMYNILCETMARQGFLHYEISNFAIPGMHSRHNSSYWDYTPYLGLGPGAHSFDGQVRRVNPSRLQSYNEAMMAGRIFYETEEETPVDRLNDIIITAMRTKEGLCMEKFRQAGGDFALTRLKRNANVFIKSGRIVCTDTSMYIPERYWLVSDAILRELLID</sequence>
<dbReference type="Gene3D" id="3.30.750.200">
    <property type="match status" value="1"/>
</dbReference>
<evidence type="ECO:0000313" key="5">
    <source>
        <dbReference type="Proteomes" id="UP000186351"/>
    </source>
</evidence>
<dbReference type="PROSITE" id="PS51918">
    <property type="entry name" value="RADICAL_SAM"/>
    <property type="match status" value="1"/>
</dbReference>
<gene>
    <name evidence="4" type="ORF">A4V02_07145</name>
</gene>
<keyword evidence="2" id="KW-0963">Cytoplasm</keyword>
<name>A0A1B1S9N9_9BACT</name>
<dbReference type="GO" id="GO:0051539">
    <property type="term" value="F:4 iron, 4 sulfur cluster binding"/>
    <property type="evidence" value="ECO:0007669"/>
    <property type="project" value="UniProtKB-UniRule"/>
</dbReference>
<keyword evidence="2" id="KW-0004">4Fe-4S</keyword>
<evidence type="ECO:0000256" key="1">
    <source>
        <dbReference type="ARBA" id="ARBA00006100"/>
    </source>
</evidence>
<dbReference type="KEGG" id="pary:A4V02_07145"/>
<dbReference type="PANTHER" id="PTHR13932:SF5">
    <property type="entry name" value="RADICAL S-ADENOSYL METHIONINE DOMAIN-CONTAINING PROTEIN 1, MITOCHONDRIAL"/>
    <property type="match status" value="1"/>
</dbReference>
<dbReference type="OrthoDB" id="9808022at2"/>